<dbReference type="SUPFAM" id="SSF103473">
    <property type="entry name" value="MFS general substrate transporter"/>
    <property type="match status" value="1"/>
</dbReference>
<protein>
    <submittedName>
        <fullName evidence="6">MFS transporter</fullName>
    </submittedName>
</protein>
<accession>A0A4Z0CE05</accession>
<evidence type="ECO:0000256" key="2">
    <source>
        <dbReference type="ARBA" id="ARBA00022989"/>
    </source>
</evidence>
<dbReference type="PANTHER" id="PTHR43129:SF1">
    <property type="entry name" value="FOSMIDOMYCIN RESISTANCE PROTEIN"/>
    <property type="match status" value="1"/>
</dbReference>
<feature type="transmembrane region" description="Helical" evidence="4">
    <location>
        <begin position="258"/>
        <end position="283"/>
    </location>
</feature>
<feature type="transmembrane region" description="Helical" evidence="4">
    <location>
        <begin position="85"/>
        <end position="103"/>
    </location>
</feature>
<sequence length="411" mass="42880">MTAVSATNATLPPLRQDAGVIGLVGLAHLISHFSQLLLAPLFPWLKDALNASYVELGFLMTIFFVTSCAVQAASGFLVDRHGPRPVLFAGLALVGTAAFGFAASTSYWMMAGFAVVAGLGNGVFHPVDYTLLNKRVSAKRLGHAYSVHGITGSLGWALAPALMVPLAIAYSWRVALATAGVLAWAVLVVLLSQRHQLALPRTAPAQSHSSKAPEATFDFLRIPAVWMCFAFFFVYAVVLSVVQAFAPEAARHLHDVPVALVAGCLTVYMVCSAGGMVLGGFLAADPTRCEKIVAAGFGMAAVVALVIGLAPLPALAIPVMFGAMGFASGLAGPSRDLLVKRSTPENASGRVFGIVYSGLDIGQAVAPLLFGSLMDHGHYTGVWLGLVAAQALLITSAFNVRKARRTALAPA</sequence>
<feature type="transmembrane region" description="Helical" evidence="4">
    <location>
        <begin position="292"/>
        <end position="309"/>
    </location>
</feature>
<dbReference type="InterPro" id="IPR011701">
    <property type="entry name" value="MFS"/>
</dbReference>
<dbReference type="PANTHER" id="PTHR43129">
    <property type="entry name" value="FOSMIDOMYCIN RESISTANCE PROTEIN"/>
    <property type="match status" value="1"/>
</dbReference>
<dbReference type="AlphaFoldDB" id="A0A4Z0CE05"/>
<dbReference type="Pfam" id="PF07690">
    <property type="entry name" value="MFS_1"/>
    <property type="match status" value="1"/>
</dbReference>
<dbReference type="PROSITE" id="PS50850">
    <property type="entry name" value="MFS"/>
    <property type="match status" value="1"/>
</dbReference>
<evidence type="ECO:0000256" key="4">
    <source>
        <dbReference type="SAM" id="Phobius"/>
    </source>
</evidence>
<gene>
    <name evidence="6" type="ORF">EZ216_05365</name>
</gene>
<evidence type="ECO:0000256" key="1">
    <source>
        <dbReference type="ARBA" id="ARBA00022692"/>
    </source>
</evidence>
<keyword evidence="2 4" id="KW-1133">Transmembrane helix</keyword>
<organism evidence="6 7">
    <name type="scientific">Ramlibacter humi</name>
    <dbReference type="NCBI Taxonomy" id="2530451"/>
    <lineage>
        <taxon>Bacteria</taxon>
        <taxon>Pseudomonadati</taxon>
        <taxon>Pseudomonadota</taxon>
        <taxon>Betaproteobacteria</taxon>
        <taxon>Burkholderiales</taxon>
        <taxon>Comamonadaceae</taxon>
        <taxon>Ramlibacter</taxon>
    </lineage>
</organism>
<feature type="transmembrane region" description="Helical" evidence="4">
    <location>
        <begin position="56"/>
        <end position="78"/>
    </location>
</feature>
<dbReference type="EMBL" id="SMLK01000001">
    <property type="protein sequence ID" value="TFZ08585.1"/>
    <property type="molecule type" value="Genomic_DNA"/>
</dbReference>
<feature type="transmembrane region" description="Helical" evidence="4">
    <location>
        <begin position="20"/>
        <end position="44"/>
    </location>
</feature>
<dbReference type="GO" id="GO:0005886">
    <property type="term" value="C:plasma membrane"/>
    <property type="evidence" value="ECO:0007669"/>
    <property type="project" value="TreeGrafter"/>
</dbReference>
<keyword evidence="3 4" id="KW-0472">Membrane</keyword>
<dbReference type="OrthoDB" id="8520784at2"/>
<feature type="transmembrane region" description="Helical" evidence="4">
    <location>
        <begin position="170"/>
        <end position="191"/>
    </location>
</feature>
<proteinExistence type="predicted"/>
<evidence type="ECO:0000313" key="7">
    <source>
        <dbReference type="Proteomes" id="UP000297839"/>
    </source>
</evidence>
<feature type="domain" description="Major facilitator superfamily (MFS) profile" evidence="5">
    <location>
        <begin position="20"/>
        <end position="407"/>
    </location>
</feature>
<feature type="transmembrane region" description="Helical" evidence="4">
    <location>
        <begin position="144"/>
        <end position="164"/>
    </location>
</feature>
<comment type="caution">
    <text evidence="6">The sequence shown here is derived from an EMBL/GenBank/DDBJ whole genome shotgun (WGS) entry which is preliminary data.</text>
</comment>
<dbReference type="Proteomes" id="UP000297839">
    <property type="component" value="Unassembled WGS sequence"/>
</dbReference>
<evidence type="ECO:0000259" key="5">
    <source>
        <dbReference type="PROSITE" id="PS50850"/>
    </source>
</evidence>
<keyword evidence="7" id="KW-1185">Reference proteome</keyword>
<reference evidence="6 7" key="1">
    <citation type="submission" date="2019-03" db="EMBL/GenBank/DDBJ databases">
        <title>Ramlibacter sp. 18x22-1, whole genome shotgun sequence.</title>
        <authorList>
            <person name="Zhang X."/>
            <person name="Feng G."/>
            <person name="Zhu H."/>
        </authorList>
    </citation>
    <scope>NUCLEOTIDE SEQUENCE [LARGE SCALE GENOMIC DNA]</scope>
    <source>
        <strain evidence="6 7">18x22-1</strain>
    </source>
</reference>
<dbReference type="Gene3D" id="1.20.1250.20">
    <property type="entry name" value="MFS general substrate transporter like domains"/>
    <property type="match status" value="1"/>
</dbReference>
<dbReference type="GO" id="GO:0022857">
    <property type="term" value="F:transmembrane transporter activity"/>
    <property type="evidence" value="ECO:0007669"/>
    <property type="project" value="InterPro"/>
</dbReference>
<evidence type="ECO:0000313" key="6">
    <source>
        <dbReference type="EMBL" id="TFZ08585.1"/>
    </source>
</evidence>
<name>A0A4Z0CE05_9BURK</name>
<feature type="transmembrane region" description="Helical" evidence="4">
    <location>
        <begin position="382"/>
        <end position="400"/>
    </location>
</feature>
<keyword evidence="1 4" id="KW-0812">Transmembrane</keyword>
<feature type="transmembrane region" description="Helical" evidence="4">
    <location>
        <begin position="109"/>
        <end position="132"/>
    </location>
</feature>
<feature type="transmembrane region" description="Helical" evidence="4">
    <location>
        <begin position="224"/>
        <end position="246"/>
    </location>
</feature>
<evidence type="ECO:0000256" key="3">
    <source>
        <dbReference type="ARBA" id="ARBA00023136"/>
    </source>
</evidence>
<dbReference type="RefSeq" id="WP_135248521.1">
    <property type="nucleotide sequence ID" value="NZ_SMLK01000001.1"/>
</dbReference>
<dbReference type="InterPro" id="IPR036259">
    <property type="entry name" value="MFS_trans_sf"/>
</dbReference>
<dbReference type="InterPro" id="IPR020846">
    <property type="entry name" value="MFS_dom"/>
</dbReference>